<dbReference type="OrthoDB" id="9814200at2"/>
<dbReference type="PRINTS" id="PR00455">
    <property type="entry name" value="HTHTETR"/>
</dbReference>
<feature type="DNA-binding region" description="H-T-H motif" evidence="2">
    <location>
        <begin position="26"/>
        <end position="45"/>
    </location>
</feature>
<evidence type="ECO:0000259" key="3">
    <source>
        <dbReference type="PROSITE" id="PS50977"/>
    </source>
</evidence>
<evidence type="ECO:0000256" key="2">
    <source>
        <dbReference type="PROSITE-ProRule" id="PRU00335"/>
    </source>
</evidence>
<dbReference type="GO" id="GO:0003677">
    <property type="term" value="F:DNA binding"/>
    <property type="evidence" value="ECO:0007669"/>
    <property type="project" value="UniProtKB-UniRule"/>
</dbReference>
<evidence type="ECO:0000256" key="1">
    <source>
        <dbReference type="ARBA" id="ARBA00023125"/>
    </source>
</evidence>
<dbReference type="Pfam" id="PF00440">
    <property type="entry name" value="TetR_N"/>
    <property type="match status" value="1"/>
</dbReference>
<dbReference type="EMBL" id="FOAT01000011">
    <property type="protein sequence ID" value="SEL07488.1"/>
    <property type="molecule type" value="Genomic_DNA"/>
</dbReference>
<evidence type="ECO:0000313" key="4">
    <source>
        <dbReference type="EMBL" id="SEL07488.1"/>
    </source>
</evidence>
<dbReference type="PANTHER" id="PTHR43479">
    <property type="entry name" value="ACREF/ENVCD OPERON REPRESSOR-RELATED"/>
    <property type="match status" value="1"/>
</dbReference>
<gene>
    <name evidence="4" type="ORF">SAMN05216469_11117</name>
</gene>
<dbReference type="AlphaFoldDB" id="A0A1H7M964"/>
<dbReference type="PANTHER" id="PTHR43479:SF11">
    <property type="entry name" value="ACREF_ENVCD OPERON REPRESSOR-RELATED"/>
    <property type="match status" value="1"/>
</dbReference>
<evidence type="ECO:0000313" key="5">
    <source>
        <dbReference type="Proteomes" id="UP000186015"/>
    </source>
</evidence>
<dbReference type="SUPFAM" id="SSF46689">
    <property type="entry name" value="Homeodomain-like"/>
    <property type="match status" value="1"/>
</dbReference>
<feature type="domain" description="HTH tetR-type" evidence="3">
    <location>
        <begin position="3"/>
        <end position="63"/>
    </location>
</feature>
<dbReference type="InterPro" id="IPR050624">
    <property type="entry name" value="HTH-type_Tx_Regulator"/>
</dbReference>
<dbReference type="SUPFAM" id="SSF48498">
    <property type="entry name" value="Tetracyclin repressor-like, C-terminal domain"/>
    <property type="match status" value="1"/>
</dbReference>
<dbReference type="Proteomes" id="UP000186015">
    <property type="component" value="Unassembled WGS sequence"/>
</dbReference>
<organism evidence="4 5">
    <name type="scientific">Ruminococcus albus</name>
    <dbReference type="NCBI Taxonomy" id="1264"/>
    <lineage>
        <taxon>Bacteria</taxon>
        <taxon>Bacillati</taxon>
        <taxon>Bacillota</taxon>
        <taxon>Clostridia</taxon>
        <taxon>Eubacteriales</taxon>
        <taxon>Oscillospiraceae</taxon>
        <taxon>Ruminococcus</taxon>
    </lineage>
</organism>
<dbReference type="InterPro" id="IPR001647">
    <property type="entry name" value="HTH_TetR"/>
</dbReference>
<dbReference type="Gene3D" id="1.10.357.10">
    <property type="entry name" value="Tetracycline Repressor, domain 2"/>
    <property type="match status" value="1"/>
</dbReference>
<keyword evidence="1 2" id="KW-0238">DNA-binding</keyword>
<dbReference type="PROSITE" id="PS50977">
    <property type="entry name" value="HTH_TETR_2"/>
    <property type="match status" value="1"/>
</dbReference>
<dbReference type="InterPro" id="IPR009057">
    <property type="entry name" value="Homeodomain-like_sf"/>
</dbReference>
<protein>
    <submittedName>
        <fullName evidence="4">DNA-binding transcriptional regulator, AcrR family</fullName>
    </submittedName>
</protein>
<proteinExistence type="predicted"/>
<accession>A0A1H7M964</accession>
<name>A0A1H7M964_RUMAL</name>
<dbReference type="InterPro" id="IPR036271">
    <property type="entry name" value="Tet_transcr_reg_TetR-rel_C_sf"/>
</dbReference>
<sequence length="197" mass="22440">MAKDTKERILEAALEQFSQKGYAGTNIRELTASLGLVKSSMYKHFKSKDDIWNSLLDEMIAYYDERFGSADNLPPVPDSLEGLTAMTMRMVDFTVHDERVVMTRKLLSIEQYRDERAKALATKYFLTGLTDMFAHIFSGMADKGLLRCDDPEMLAFAYTAPISALIHLCDREPDKTDEAIAKIEKFSRHFVSTYGIR</sequence>
<dbReference type="RefSeq" id="WP_074834077.1">
    <property type="nucleotide sequence ID" value="NZ_FOAT01000011.1"/>
</dbReference>
<reference evidence="4 5" key="1">
    <citation type="submission" date="2016-10" db="EMBL/GenBank/DDBJ databases">
        <authorList>
            <person name="de Groot N.N."/>
        </authorList>
    </citation>
    <scope>NUCLEOTIDE SEQUENCE [LARGE SCALE GENOMIC DNA]</scope>
    <source>
        <strain evidence="4 5">KH2T6</strain>
    </source>
</reference>